<proteinExistence type="predicted"/>
<feature type="domain" description="Reverse transcriptase" evidence="2">
    <location>
        <begin position="694"/>
        <end position="939"/>
    </location>
</feature>
<name>A0A0K2V2V8_LEPSM</name>
<feature type="non-terminal residue" evidence="3">
    <location>
        <position position="1"/>
    </location>
</feature>
<keyword evidence="3" id="KW-0808">Transferase</keyword>
<dbReference type="CDD" id="cd01650">
    <property type="entry name" value="RT_nLTR_like"/>
    <property type="match status" value="1"/>
</dbReference>
<dbReference type="GO" id="GO:0003964">
    <property type="term" value="F:RNA-directed DNA polymerase activity"/>
    <property type="evidence" value="ECO:0007669"/>
    <property type="project" value="UniProtKB-KW"/>
</dbReference>
<feature type="region of interest" description="Disordered" evidence="1">
    <location>
        <begin position="511"/>
        <end position="573"/>
    </location>
</feature>
<evidence type="ECO:0000259" key="2">
    <source>
        <dbReference type="PROSITE" id="PS50878"/>
    </source>
</evidence>
<sequence length="1368" mass="155902">DTLSNITHEITDSTHAIGGIINSEPTSNTDMESELALPGLKRTRIIYDSSPESKRINVTPPCDISPHIIQQPTPIFAVGNTVSSHNSLIIDSPSSIRRYQDSVVSDEIQRHIFPEVTINERNREPTPPCITMNLRTRKRIPAPPSPPTSMTIDEPVHESCDEPKDLDIGEPIVDIACDELVDFDGQQIKDCNPAILKSTIQAHAPLNPINPVLKVKCTPNELLKIYDIQRCGFEEWRPEHLFEWYSSLAPSPPPTADAAPEVRTSKAPRNKNKIANNVENKNNQVNNNVNKNNHKKVQNKQREHIPSSVENRSANKGKLTYAKVTRANIDPNYLAQQVRKYIPTTLSQGIPLVQTKVLENTLAKRDDFKSLVTLDAKRIELDLQLAIVPNQKVFMDRYNINYVTRFLRSQSSISGFINHYLIVMKRMSHRKINTMYLCAGSWIGMVKDAVVGQQAYTFIRNYMSKTRYPDWAVVIKTVIRRAAFVCDVMEQTKKFVTHHNRILLNKVRNAHKPKVPPNNSNVNPKGNIKNRLFNAPKNQKTSTNNKERTKGPVNRPNEFQRSQALAREGKARRTHEYKLAFRNTQESLRKNWKRTAKGIIEGTFEPISQKCHIEDKILKEWKTVFETKSVSDNRFTPSLTQFNEFDHLQLIEPITLSELEKALPKRNAGKDTFGYTGSDILNLDNNIMLKHLNSAISTGQMDKRLLTARTTFIPKKETPTVAADYRPISVLPHIVRILHRIIDARLQIVKISQEQVRFRKMDGCSINNIILKGLIKHSNIRGKPISLAWLDMRKAFDSVSHESMIRALKMHKIPSPIINYIYMVYMNASTSLEGRLPTKLKRGILQGDPMSGTLFTLVMESVFHDIKCEAPYIIENSVAIDRMMYADDTILISESISGLQSYLTQFEEAALKVGLELNSKKSGLLSTVKASTLWTGSKGTAVNETHNLNTMSGKINNMKLKDFYKYLGVRYASYGQQRVGLISDLNLRLKRLDEAYISHKQRYHILKTNVLPRYLYSLTKTKIAIGECKDFQIAIRKYVRKITGLFHDAPISFIEAKLSYGGLGIMNILSTTSFAYNARMESLLKSGNKYIRSLRGELPSTFFELIPVKFNRVVVHSKTKFQELVRDYLISRVDTKGMKYAMQGAGNYNFLRDNNFSMSNTEFKRVLQIMGGNVATKSKYNRYKSMATTNRCENCTDKIKNLDHILQTCPRAHGARIERHEKMVNYIDTKLNKPDVKVFKNQVYIVGKTTLKPDLVILKDNKINIFDPTIIGATSDLVSAHSQKRLKYMDPLLLKAIQEKHSLENIPLGEVGGIVINWNGILLAKSKELLKTLGMSKRYIDILVVRCLSDSYKVWALERQRPDRLDRF</sequence>
<dbReference type="InterPro" id="IPR000477">
    <property type="entry name" value="RT_dom"/>
</dbReference>
<dbReference type="PROSITE" id="PS50878">
    <property type="entry name" value="RT_POL"/>
    <property type="match status" value="1"/>
</dbReference>
<evidence type="ECO:0000256" key="1">
    <source>
        <dbReference type="SAM" id="MobiDB-lite"/>
    </source>
</evidence>
<accession>A0A0K2V2V8</accession>
<organism evidence="3">
    <name type="scientific">Lepeophtheirus salmonis</name>
    <name type="common">Salmon louse</name>
    <name type="synonym">Caligus salmonis</name>
    <dbReference type="NCBI Taxonomy" id="72036"/>
    <lineage>
        <taxon>Eukaryota</taxon>
        <taxon>Metazoa</taxon>
        <taxon>Ecdysozoa</taxon>
        <taxon>Arthropoda</taxon>
        <taxon>Crustacea</taxon>
        <taxon>Multicrustacea</taxon>
        <taxon>Hexanauplia</taxon>
        <taxon>Copepoda</taxon>
        <taxon>Siphonostomatoida</taxon>
        <taxon>Caligidae</taxon>
        <taxon>Lepeophtheirus</taxon>
    </lineage>
</organism>
<feature type="region of interest" description="Disordered" evidence="1">
    <location>
        <begin position="251"/>
        <end position="271"/>
    </location>
</feature>
<dbReference type="PANTHER" id="PTHR19446">
    <property type="entry name" value="REVERSE TRANSCRIPTASES"/>
    <property type="match status" value="1"/>
</dbReference>
<keyword evidence="3" id="KW-0548">Nucleotidyltransferase</keyword>
<feature type="compositionally biased region" description="Low complexity" evidence="1">
    <location>
        <begin position="517"/>
        <end position="530"/>
    </location>
</feature>
<dbReference type="InterPro" id="IPR043502">
    <property type="entry name" value="DNA/RNA_pol_sf"/>
</dbReference>
<dbReference type="SUPFAM" id="SSF56672">
    <property type="entry name" value="DNA/RNA polymerases"/>
    <property type="match status" value="1"/>
</dbReference>
<dbReference type="Pfam" id="PF00078">
    <property type="entry name" value="RVT_1"/>
    <property type="match status" value="1"/>
</dbReference>
<feature type="region of interest" description="Disordered" evidence="1">
    <location>
        <begin position="138"/>
        <end position="161"/>
    </location>
</feature>
<keyword evidence="3" id="KW-0695">RNA-directed DNA polymerase</keyword>
<gene>
    <name evidence="3" type="primary">rt</name>
</gene>
<evidence type="ECO:0000313" key="3">
    <source>
        <dbReference type="EMBL" id="CDW44655.1"/>
    </source>
</evidence>
<reference evidence="3" key="1">
    <citation type="submission" date="2014-05" db="EMBL/GenBank/DDBJ databases">
        <authorList>
            <person name="Chronopoulou M."/>
        </authorList>
    </citation>
    <scope>NUCLEOTIDE SEQUENCE</scope>
    <source>
        <tissue evidence="3">Whole organism</tissue>
    </source>
</reference>
<feature type="region of interest" description="Disordered" evidence="1">
    <location>
        <begin position="283"/>
        <end position="312"/>
    </location>
</feature>
<protein>
    <submittedName>
        <fullName evidence="3">Reverse transcriptase [Danio rerio]</fullName>
    </submittedName>
</protein>
<dbReference type="EMBL" id="HACA01027294">
    <property type="protein sequence ID" value="CDW44655.1"/>
    <property type="molecule type" value="Transcribed_RNA"/>
</dbReference>